<reference evidence="2" key="1">
    <citation type="submission" date="2016-10" db="EMBL/GenBank/DDBJ databases">
        <authorList>
            <person name="Varghese N."/>
            <person name="Submissions S."/>
        </authorList>
    </citation>
    <scope>NUCLEOTIDE SEQUENCE [LARGE SCALE GENOMIC DNA]</scope>
    <source>
        <strain evidence="2">DSM 1565</strain>
    </source>
</reference>
<evidence type="ECO:0000313" key="2">
    <source>
        <dbReference type="Proteomes" id="UP000199423"/>
    </source>
</evidence>
<protein>
    <submittedName>
        <fullName evidence="1">Uncharacterized protein</fullName>
    </submittedName>
</protein>
<dbReference type="EMBL" id="FPCH01000001">
    <property type="protein sequence ID" value="SFV25956.1"/>
    <property type="molecule type" value="Genomic_DNA"/>
</dbReference>
<proteinExistence type="predicted"/>
<organism evidence="1 2">
    <name type="scientific">Hyphomicrobium facile</name>
    <dbReference type="NCBI Taxonomy" id="51670"/>
    <lineage>
        <taxon>Bacteria</taxon>
        <taxon>Pseudomonadati</taxon>
        <taxon>Pseudomonadota</taxon>
        <taxon>Alphaproteobacteria</taxon>
        <taxon>Hyphomicrobiales</taxon>
        <taxon>Hyphomicrobiaceae</taxon>
        <taxon>Hyphomicrobium</taxon>
    </lineage>
</organism>
<keyword evidence="2" id="KW-1185">Reference proteome</keyword>
<dbReference type="AlphaFoldDB" id="A0A1I7MUC2"/>
<gene>
    <name evidence="1" type="ORF">SAMN04488557_0261</name>
</gene>
<name>A0A1I7MUC2_9HYPH</name>
<accession>A0A1I7MUC2</accession>
<evidence type="ECO:0000313" key="1">
    <source>
        <dbReference type="EMBL" id="SFV25956.1"/>
    </source>
</evidence>
<dbReference type="RefSeq" id="WP_177228008.1">
    <property type="nucleotide sequence ID" value="NZ_FPCH01000001.1"/>
</dbReference>
<sequence length="58" mass="6616">MYHIVHVGLNSAALKQLDDLRQAFPNLYNRQDILLQLLEEAHQKYSKSAAKPKLQIAA</sequence>
<dbReference type="Proteomes" id="UP000199423">
    <property type="component" value="Unassembled WGS sequence"/>
</dbReference>